<dbReference type="PANTHER" id="PTHR10013">
    <property type="entry name" value="GENERAL VESICULAR TRANSPORT FACTOR P115"/>
    <property type="match status" value="1"/>
</dbReference>
<dbReference type="InterPro" id="IPR024095">
    <property type="entry name" value="Vesicle_P115"/>
</dbReference>
<dbReference type="FunFam" id="1.25.10.10:FF:000296">
    <property type="entry name" value="Related to transport protein USO1"/>
    <property type="match status" value="1"/>
</dbReference>
<dbReference type="Gene3D" id="1.25.10.10">
    <property type="entry name" value="Leucine-rich Repeat Variant"/>
    <property type="match status" value="1"/>
</dbReference>
<evidence type="ECO:0000313" key="8">
    <source>
        <dbReference type="EMBL" id="KYG13830.1"/>
    </source>
</evidence>
<feature type="compositionally biased region" description="Basic and acidic residues" evidence="5">
    <location>
        <begin position="784"/>
        <end position="795"/>
    </location>
</feature>
<keyword evidence="9" id="KW-1185">Reference proteome</keyword>
<sequence length="1075" mass="120468">MFSIASAPAKQSVGETIDILSGRLSSATLLEDRRAAILGLRSFAKDYPASVASGALRSLIGSLSKDGEDVDTVKVVLETLLMLFNPNEDSPEASEEIALWLADEFTQRQENITLLLDFLETNDFYSRLYSLQLLAAILSARTERTEECIFTAPLGIPRLVSVLDDQRDAIRNEAIILLTYLTPTSIEIQKLVAFENAFERLFAIIEADGALVEGGRTVEDCLILLANLLRSNSSNQALFRESGCMNRLADLLGRVLKPQTDGSEVASWAAAQRNRNVYAFLAVIRLFVVRGSAGTPLNQTAIWKHGLTYHILQLAFSHEAQTQIKAEALITCGDVIRQNAPLQETFAQMMVLAPLAKNDMADGQTSQGEKVFVIDGLLDLTLCLQDLQEFDVRFAAAECLQAYFSHHPAVRLHFLGRAIEGHQSGANESSNVLTVLLQPLVESSDPYRQWFAAVITFHLLHENPEAKSEAMGLTEGDSEDGEEVVTAIQTLSAHVTSGFRRGDDTRVLVGYLMLLLGWLFEDLDAVNDFLAEGSNVQSLIQAVSQSPAIGGGEIVQGLCTMLLGVAYEFSTKDSPIPRATLLSILTARIDRDVYLDRLSKLRSHPFIRDFEVLPQRLDASSPGRLPDVFFDREFVEFFKDNYSRIARAIDREPGMEISVVTNGVQKGVSRELVDSLRSQVEEKQNAVNEIQEKLAVLQGQLGQEQVDHRRSKETAALEMQRVKAVNEGLQKHHSEELRKLQGQLASKENDQRKLVAQLQSQYSIKENEYQKQIAQLRSQQTAQENDHQKQLEQVRKAAEAEAEKIRRRTDAEVADLKANISRLEVVLMKSQKEYNTLQLQRKNEIDMQREKYEKLLGPLRQEYEDFKIQSKVQADEKQARFKGELQGLCDRKDAEIDAYREQSQVDLEQQKLKTKEAEEKCQSLEKQLSGGDAGKKDLEAKLKKMESELSAAKKAKDAAEKQLSESKESAKEEARKAREATEKKLQESNEARETTQSELDDLLMVFGDLEEKVAKYKARLVELGETVSDGEDDDGEEDEDDDDDDDDDDGEEDDQEPENDDDEKEETKQKPTAKR</sequence>
<dbReference type="Pfam" id="PF04869">
    <property type="entry name" value="Uso1_p115_head"/>
    <property type="match status" value="1"/>
</dbReference>
<dbReference type="KEGG" id="fvr:FVEG_14168"/>
<evidence type="ECO:0000259" key="6">
    <source>
        <dbReference type="Pfam" id="PF04869"/>
    </source>
</evidence>
<dbReference type="InterPro" id="IPR011989">
    <property type="entry name" value="ARM-like"/>
</dbReference>
<proteinExistence type="predicted"/>
<dbReference type="InterPro" id="IPR016024">
    <property type="entry name" value="ARM-type_fold"/>
</dbReference>
<dbReference type="GO" id="GO:0012507">
    <property type="term" value="C:ER to Golgi transport vesicle membrane"/>
    <property type="evidence" value="ECO:0007669"/>
    <property type="project" value="TreeGrafter"/>
</dbReference>
<evidence type="ECO:0000259" key="7">
    <source>
        <dbReference type="Pfam" id="PF04871"/>
    </source>
</evidence>
<feature type="compositionally biased region" description="Acidic residues" evidence="5">
    <location>
        <begin position="1028"/>
        <end position="1064"/>
    </location>
</feature>
<dbReference type="GO" id="GO:0048211">
    <property type="term" value="P:Golgi vesicle docking"/>
    <property type="evidence" value="ECO:0007669"/>
    <property type="project" value="TreeGrafter"/>
</dbReference>
<dbReference type="VEuPathDB" id="FungiDB:FVEG_14168"/>
<feature type="domain" description="Uso1/p115-like vesicle tethering protein C-terminal" evidence="7">
    <location>
        <begin position="922"/>
        <end position="1043"/>
    </location>
</feature>
<protein>
    <recommendedName>
        <fullName evidence="10">Vesicle tethering protein Uso1/P115-like head domain-containing protein</fullName>
    </recommendedName>
</protein>
<accession>A0A139YBZ0</accession>
<feature type="domain" description="Vesicle tethering protein Uso1/P115-like head" evidence="6">
    <location>
        <begin position="339"/>
        <end position="649"/>
    </location>
</feature>
<evidence type="ECO:0000256" key="2">
    <source>
        <dbReference type="ARBA" id="ARBA00023034"/>
    </source>
</evidence>
<evidence type="ECO:0000256" key="1">
    <source>
        <dbReference type="ARBA" id="ARBA00004555"/>
    </source>
</evidence>
<comment type="subcellular location">
    <subcellularLocation>
        <location evidence="1">Golgi apparatus</location>
    </subcellularLocation>
</comment>
<dbReference type="PANTHER" id="PTHR10013:SF0">
    <property type="entry name" value="GENERAL VESICULAR TRANSPORT FACTOR P115"/>
    <property type="match status" value="1"/>
</dbReference>
<evidence type="ECO:0000256" key="3">
    <source>
        <dbReference type="ARBA" id="ARBA00023054"/>
    </source>
</evidence>
<dbReference type="GO" id="GO:0005795">
    <property type="term" value="C:Golgi stack"/>
    <property type="evidence" value="ECO:0007669"/>
    <property type="project" value="TreeGrafter"/>
</dbReference>
<feature type="region of interest" description="Disordered" evidence="5">
    <location>
        <begin position="946"/>
        <end position="999"/>
    </location>
</feature>
<evidence type="ECO:0000256" key="5">
    <source>
        <dbReference type="SAM" id="MobiDB-lite"/>
    </source>
</evidence>
<feature type="coiled-coil region" evidence="4">
    <location>
        <begin position="673"/>
        <end position="700"/>
    </location>
</feature>
<organism evidence="8 9">
    <name type="scientific">Gibberella moniliformis (strain M3125 / FGSC 7600)</name>
    <name type="common">Maize ear and stalk rot fungus</name>
    <name type="synonym">Fusarium verticillioides</name>
    <dbReference type="NCBI Taxonomy" id="334819"/>
    <lineage>
        <taxon>Eukaryota</taxon>
        <taxon>Fungi</taxon>
        <taxon>Dikarya</taxon>
        <taxon>Ascomycota</taxon>
        <taxon>Pezizomycotina</taxon>
        <taxon>Sordariomycetes</taxon>
        <taxon>Hypocreomycetidae</taxon>
        <taxon>Hypocreales</taxon>
        <taxon>Nectriaceae</taxon>
        <taxon>Fusarium</taxon>
        <taxon>Fusarium fujikuroi species complex</taxon>
    </lineage>
</organism>
<keyword evidence="3 4" id="KW-0175">Coiled coil</keyword>
<dbReference type="RefSeq" id="XP_018762514.1">
    <property type="nucleotide sequence ID" value="XM_018903486.1"/>
</dbReference>
<dbReference type="SUPFAM" id="SSF48371">
    <property type="entry name" value="ARM repeat"/>
    <property type="match status" value="1"/>
</dbReference>
<dbReference type="Pfam" id="PF04871">
    <property type="entry name" value="Uso1_p115_C"/>
    <property type="match status" value="1"/>
</dbReference>
<dbReference type="Proteomes" id="UP000009096">
    <property type="component" value="Unassembled WGS sequence"/>
</dbReference>
<gene>
    <name evidence="8" type="ORF">FVEG_14168</name>
</gene>
<reference evidence="9" key="1">
    <citation type="journal article" date="2007" name="Science">
        <title>The Fusarium graminearum genome reveals a link between localized polymorphism and pathogen specialization.</title>
        <authorList>
            <person name="Cuomo C.A."/>
            <person name="Gueldener U."/>
            <person name="Xu J.-R."/>
            <person name="Trail F."/>
            <person name="Turgeon B.G."/>
            <person name="Di Pietro A."/>
            <person name="Walton J.D."/>
            <person name="Ma L.-J."/>
            <person name="Baker S.E."/>
            <person name="Rep M."/>
            <person name="Adam G."/>
            <person name="Antoniw J."/>
            <person name="Baldwin T."/>
            <person name="Calvo S.E."/>
            <person name="Chang Y.-L."/>
            <person name="DeCaprio D."/>
            <person name="Gale L.R."/>
            <person name="Gnerre S."/>
            <person name="Goswami R.S."/>
            <person name="Hammond-Kosack K."/>
            <person name="Harris L.J."/>
            <person name="Hilburn K."/>
            <person name="Kennell J.C."/>
            <person name="Kroken S."/>
            <person name="Magnuson J.K."/>
            <person name="Mannhaupt G."/>
            <person name="Mauceli E.W."/>
            <person name="Mewes H.-W."/>
            <person name="Mitterbauer R."/>
            <person name="Muehlbauer G."/>
            <person name="Muensterkoetter M."/>
            <person name="Nelson D."/>
            <person name="O'Donnell K."/>
            <person name="Ouellet T."/>
            <person name="Qi W."/>
            <person name="Quesneville H."/>
            <person name="Roncero M.I.G."/>
            <person name="Seong K.-Y."/>
            <person name="Tetko I.V."/>
            <person name="Urban M."/>
            <person name="Waalwijk C."/>
            <person name="Ward T.J."/>
            <person name="Yao J."/>
            <person name="Birren B.W."/>
            <person name="Kistler H.C."/>
        </authorList>
    </citation>
    <scope>NUCLEOTIDE SEQUENCE [LARGE SCALE GENOMIC DNA]</scope>
    <source>
        <strain evidence="9">M3125 / FGSC 7600</strain>
    </source>
</reference>
<evidence type="ECO:0000256" key="4">
    <source>
        <dbReference type="SAM" id="Coils"/>
    </source>
</evidence>
<dbReference type="GO" id="GO:0006888">
    <property type="term" value="P:endoplasmic reticulum to Golgi vesicle-mediated transport"/>
    <property type="evidence" value="ECO:0007669"/>
    <property type="project" value="TreeGrafter"/>
</dbReference>
<dbReference type="InterPro" id="IPR006955">
    <property type="entry name" value="Uso1_p115_C"/>
</dbReference>
<dbReference type="EMBL" id="DS486012">
    <property type="protein sequence ID" value="KYG13830.1"/>
    <property type="molecule type" value="Genomic_DNA"/>
</dbReference>
<reference evidence="8 9" key="2">
    <citation type="journal article" date="2010" name="Nature">
        <title>Comparative genomics reveals mobile pathogenicity chromosomes in Fusarium.</title>
        <authorList>
            <person name="Ma L.J."/>
            <person name="van der Does H.C."/>
            <person name="Borkovich K.A."/>
            <person name="Coleman J.J."/>
            <person name="Daboussi M.J."/>
            <person name="Di Pietro A."/>
            <person name="Dufresne M."/>
            <person name="Freitag M."/>
            <person name="Grabherr M."/>
            <person name="Henrissat B."/>
            <person name="Houterman P.M."/>
            <person name="Kang S."/>
            <person name="Shim W.B."/>
            <person name="Woloshuk C."/>
            <person name="Xie X."/>
            <person name="Xu J.R."/>
            <person name="Antoniw J."/>
            <person name="Baker S.E."/>
            <person name="Bluhm B.H."/>
            <person name="Breakspear A."/>
            <person name="Brown D.W."/>
            <person name="Butchko R.A."/>
            <person name="Chapman S."/>
            <person name="Coulson R."/>
            <person name="Coutinho P.M."/>
            <person name="Danchin E.G."/>
            <person name="Diener A."/>
            <person name="Gale L.R."/>
            <person name="Gardiner D.M."/>
            <person name="Goff S."/>
            <person name="Hammond-Kosack K.E."/>
            <person name="Hilburn K."/>
            <person name="Hua-Van A."/>
            <person name="Jonkers W."/>
            <person name="Kazan K."/>
            <person name="Kodira C.D."/>
            <person name="Koehrsen M."/>
            <person name="Kumar L."/>
            <person name="Lee Y.H."/>
            <person name="Li L."/>
            <person name="Manners J.M."/>
            <person name="Miranda-Saavedra D."/>
            <person name="Mukherjee M."/>
            <person name="Park G."/>
            <person name="Park J."/>
            <person name="Park S.Y."/>
            <person name="Proctor R.H."/>
            <person name="Regev A."/>
            <person name="Ruiz-Roldan M.C."/>
            <person name="Sain D."/>
            <person name="Sakthikumar S."/>
            <person name="Sykes S."/>
            <person name="Schwartz D.C."/>
            <person name="Turgeon B.G."/>
            <person name="Wapinski I."/>
            <person name="Yoder O."/>
            <person name="Young S."/>
            <person name="Zeng Q."/>
            <person name="Zhou S."/>
            <person name="Galagan J."/>
            <person name="Cuomo C.A."/>
            <person name="Kistler H.C."/>
            <person name="Rep M."/>
        </authorList>
    </citation>
    <scope>NUCLEOTIDE SEQUENCE [LARGE SCALE GENOMIC DNA]</scope>
    <source>
        <strain evidence="9">M3125 / FGSC 7600</strain>
    </source>
</reference>
<dbReference type="AlphaFoldDB" id="A0A139YBZ0"/>
<dbReference type="GO" id="GO:0000139">
    <property type="term" value="C:Golgi membrane"/>
    <property type="evidence" value="ECO:0007669"/>
    <property type="project" value="InterPro"/>
</dbReference>
<feature type="compositionally biased region" description="Basic and acidic residues" evidence="5">
    <location>
        <begin position="954"/>
        <end position="995"/>
    </location>
</feature>
<dbReference type="eggNOG" id="KOG0946">
    <property type="taxonomic scope" value="Eukaryota"/>
</dbReference>
<dbReference type="GO" id="GO:0006886">
    <property type="term" value="P:intracellular protein transport"/>
    <property type="evidence" value="ECO:0007669"/>
    <property type="project" value="InterPro"/>
</dbReference>
<dbReference type="STRING" id="334819.A0A139YBZ0"/>
<dbReference type="GO" id="GO:0048280">
    <property type="term" value="P:vesicle fusion with Golgi apparatus"/>
    <property type="evidence" value="ECO:0007669"/>
    <property type="project" value="InterPro"/>
</dbReference>
<dbReference type="InterPro" id="IPR006953">
    <property type="entry name" value="Vesicle_Uso1_P115_head"/>
</dbReference>
<name>A0A139YBZ0_GIBM7</name>
<dbReference type="GeneID" id="30071428"/>
<evidence type="ECO:0000313" key="9">
    <source>
        <dbReference type="Proteomes" id="UP000009096"/>
    </source>
</evidence>
<feature type="region of interest" description="Disordered" evidence="5">
    <location>
        <begin position="1021"/>
        <end position="1075"/>
    </location>
</feature>
<keyword evidence="2" id="KW-0333">Golgi apparatus</keyword>
<dbReference type="GO" id="GO:0005783">
    <property type="term" value="C:endoplasmic reticulum"/>
    <property type="evidence" value="ECO:0007669"/>
    <property type="project" value="TreeGrafter"/>
</dbReference>
<dbReference type="OrthoDB" id="198977at2759"/>
<feature type="region of interest" description="Disordered" evidence="5">
    <location>
        <begin position="776"/>
        <end position="795"/>
    </location>
</feature>
<evidence type="ECO:0008006" key="10">
    <source>
        <dbReference type="Google" id="ProtNLM"/>
    </source>
</evidence>